<evidence type="ECO:0000256" key="5">
    <source>
        <dbReference type="ARBA" id="ARBA00022833"/>
    </source>
</evidence>
<comment type="similarity">
    <text evidence="2 7">Belongs to the peptidase M14 family.</text>
</comment>
<evidence type="ECO:0000259" key="10">
    <source>
        <dbReference type="PROSITE" id="PS52035"/>
    </source>
</evidence>
<accession>A0ABQ1ZFG7</accession>
<keyword evidence="6" id="KW-0482">Metalloprotease</keyword>
<dbReference type="SMART" id="SM00631">
    <property type="entry name" value="Zn_pept"/>
    <property type="match status" value="1"/>
</dbReference>
<feature type="domain" description="LysM" evidence="9">
    <location>
        <begin position="37"/>
        <end position="82"/>
    </location>
</feature>
<evidence type="ECO:0000256" key="3">
    <source>
        <dbReference type="ARBA" id="ARBA00022670"/>
    </source>
</evidence>
<dbReference type="PROSITE" id="PS51782">
    <property type="entry name" value="LYSM"/>
    <property type="match status" value="1"/>
</dbReference>
<name>A0ABQ1ZFG7_9BACL</name>
<evidence type="ECO:0000313" key="11">
    <source>
        <dbReference type="EMBL" id="GGH58336.1"/>
    </source>
</evidence>
<dbReference type="Pfam" id="PF00246">
    <property type="entry name" value="Peptidase_M14"/>
    <property type="match status" value="1"/>
</dbReference>
<dbReference type="InterPro" id="IPR000834">
    <property type="entry name" value="Peptidase_M14"/>
</dbReference>
<dbReference type="EMBL" id="BMFU01000004">
    <property type="protein sequence ID" value="GGH58336.1"/>
    <property type="molecule type" value="Genomic_DNA"/>
</dbReference>
<feature type="domain" description="Peptidase M14" evidence="10">
    <location>
        <begin position="145"/>
        <end position="435"/>
    </location>
</feature>
<comment type="caution">
    <text evidence="11">The sequence shown here is derived from an EMBL/GenBank/DDBJ whole genome shotgun (WGS) entry which is preliminary data.</text>
</comment>
<evidence type="ECO:0000256" key="7">
    <source>
        <dbReference type="PROSITE-ProRule" id="PRU01379"/>
    </source>
</evidence>
<dbReference type="InterPro" id="IPR018392">
    <property type="entry name" value="LysM"/>
</dbReference>
<dbReference type="PANTHER" id="PTHR11705:SF143">
    <property type="entry name" value="SLL0236 PROTEIN"/>
    <property type="match status" value="1"/>
</dbReference>
<keyword evidence="12" id="KW-1185">Reference proteome</keyword>
<dbReference type="InterPro" id="IPR036779">
    <property type="entry name" value="LysM_dom_sf"/>
</dbReference>
<dbReference type="InterPro" id="IPR034274">
    <property type="entry name" value="ENP1_M14_CPD"/>
</dbReference>
<dbReference type="CDD" id="cd06229">
    <property type="entry name" value="M14_Endopeptidase_I"/>
    <property type="match status" value="1"/>
</dbReference>
<evidence type="ECO:0000256" key="1">
    <source>
        <dbReference type="ARBA" id="ARBA00001947"/>
    </source>
</evidence>
<dbReference type="PROSITE" id="PS52035">
    <property type="entry name" value="PEPTIDASE_M14"/>
    <property type="match status" value="1"/>
</dbReference>
<dbReference type="PANTHER" id="PTHR11705">
    <property type="entry name" value="PROTEASE FAMILY M14 CARBOXYPEPTIDASE A,B"/>
    <property type="match status" value="1"/>
</dbReference>
<keyword evidence="4" id="KW-0378">Hydrolase</keyword>
<evidence type="ECO:0000256" key="2">
    <source>
        <dbReference type="ARBA" id="ARBA00005988"/>
    </source>
</evidence>
<dbReference type="Gene3D" id="3.10.350.10">
    <property type="entry name" value="LysM domain"/>
    <property type="match status" value="1"/>
</dbReference>
<dbReference type="SUPFAM" id="SSF53187">
    <property type="entry name" value="Zn-dependent exopeptidases"/>
    <property type="match status" value="1"/>
</dbReference>
<feature type="region of interest" description="Disordered" evidence="8">
    <location>
        <begin position="1"/>
        <end position="30"/>
    </location>
</feature>
<keyword evidence="5" id="KW-0862">Zinc</keyword>
<dbReference type="SUPFAM" id="SSF54106">
    <property type="entry name" value="LysM domain"/>
    <property type="match status" value="1"/>
</dbReference>
<evidence type="ECO:0000256" key="6">
    <source>
        <dbReference type="ARBA" id="ARBA00023049"/>
    </source>
</evidence>
<proteinExistence type="inferred from homology"/>
<evidence type="ECO:0000259" key="9">
    <source>
        <dbReference type="PROSITE" id="PS51782"/>
    </source>
</evidence>
<dbReference type="Proteomes" id="UP000652153">
    <property type="component" value="Unassembled WGS sequence"/>
</dbReference>
<comment type="cofactor">
    <cofactor evidence="1">
        <name>Zn(2+)</name>
        <dbReference type="ChEBI" id="CHEBI:29105"/>
    </cofactor>
</comment>
<feature type="active site" description="Proton donor/acceptor" evidence="7">
    <location>
        <position position="404"/>
    </location>
</feature>
<gene>
    <name evidence="11" type="ORF">GCM10008014_30850</name>
</gene>
<sequence>MSHDGQPGAHTYNTETVGQEPSRENQVRGKGNDMELQWIIVKTGDTLPRIASAYRMTEELLCALNPEASAQPYLLAGQMLRVMPGTGRRYAVPPGESVHQTAQRFGLTEYQLREQNPELAGIQDWSGCCIHIPEAGGDRIVNIKGEYGYRELMKDIQRLEARYSCIQSGSIGTSVMGKELPYLRIGNGPRHVHVNASVHANEWLTSPVLMRCVEEYAAAYHSDEMWHSSDPKRWMQETTLWAVPMVNPDGVELVQEGVVNHHMYASRLLEWNGGRAHFTHWKANIRGVDLNDQFPAYWEEEVARRGVASPGPRDYAGTAPLTEPEAQALVQWTQQHDFAAVVSLHSQGQEIYWNYRDLEPRESAPLSRKLAKASGYKAVKLGGSDAGYKDWFIQAFGKPGFTVEVGLGVNPLPVEQFDDICVEVGRLLTALLSHGSREEGSSDRR</sequence>
<evidence type="ECO:0000256" key="8">
    <source>
        <dbReference type="SAM" id="MobiDB-lite"/>
    </source>
</evidence>
<evidence type="ECO:0008006" key="13">
    <source>
        <dbReference type="Google" id="ProtNLM"/>
    </source>
</evidence>
<feature type="compositionally biased region" description="Basic and acidic residues" evidence="8">
    <location>
        <begin position="21"/>
        <end position="30"/>
    </location>
</feature>
<organism evidence="11 12">
    <name type="scientific">Paenibacillus silvae</name>
    <dbReference type="NCBI Taxonomy" id="1325358"/>
    <lineage>
        <taxon>Bacteria</taxon>
        <taxon>Bacillati</taxon>
        <taxon>Bacillota</taxon>
        <taxon>Bacilli</taxon>
        <taxon>Bacillales</taxon>
        <taxon>Paenibacillaceae</taxon>
        <taxon>Paenibacillus</taxon>
    </lineage>
</organism>
<protein>
    <recommendedName>
        <fullName evidence="13">Peptidase M14</fullName>
    </recommendedName>
</protein>
<dbReference type="Pfam" id="PF01476">
    <property type="entry name" value="LysM"/>
    <property type="match status" value="1"/>
</dbReference>
<dbReference type="CDD" id="cd00118">
    <property type="entry name" value="LysM"/>
    <property type="match status" value="1"/>
</dbReference>
<evidence type="ECO:0000313" key="12">
    <source>
        <dbReference type="Proteomes" id="UP000652153"/>
    </source>
</evidence>
<keyword evidence="3" id="KW-0645">Protease</keyword>
<reference evidence="12" key="1">
    <citation type="journal article" date="2019" name="Int. J. Syst. Evol. Microbiol.">
        <title>The Global Catalogue of Microorganisms (GCM) 10K type strain sequencing project: providing services to taxonomists for standard genome sequencing and annotation.</title>
        <authorList>
            <consortium name="The Broad Institute Genomics Platform"/>
            <consortium name="The Broad Institute Genome Sequencing Center for Infectious Disease"/>
            <person name="Wu L."/>
            <person name="Ma J."/>
        </authorList>
    </citation>
    <scope>NUCLEOTIDE SEQUENCE [LARGE SCALE GENOMIC DNA]</scope>
    <source>
        <strain evidence="12">CGMCC 1.12770</strain>
    </source>
</reference>
<dbReference type="PRINTS" id="PR00765">
    <property type="entry name" value="CRBOXYPTASEA"/>
</dbReference>
<evidence type="ECO:0000256" key="4">
    <source>
        <dbReference type="ARBA" id="ARBA00022801"/>
    </source>
</evidence>
<dbReference type="Gene3D" id="3.40.630.10">
    <property type="entry name" value="Zn peptidases"/>
    <property type="match status" value="1"/>
</dbReference>